<sequence length="146" mass="16659">MATRDQLYAKFGITAEAAQLFEVALGTVVLASKGHNNNWYNEQDPKAAAKALEIIESSTLGRVLEMLKHELHFEDDLIISQFKRGLVARNRLFHGFFERHNFKIQSEEGRDDMVAELEELHEELFRCWRVAEGLANTLAEGLIAEE</sequence>
<reference evidence="1 2" key="1">
    <citation type="submission" date="2016-11" db="EMBL/GenBank/DDBJ databases">
        <authorList>
            <person name="Varghese N."/>
            <person name="Submissions S."/>
        </authorList>
    </citation>
    <scope>NUCLEOTIDE SEQUENCE [LARGE SCALE GENOMIC DNA]</scope>
    <source>
        <strain evidence="1 2">DSM 29341</strain>
    </source>
</reference>
<accession>A0A1M5C057</accession>
<proteinExistence type="predicted"/>
<protein>
    <submittedName>
        <fullName evidence="1">Uncharacterized protein</fullName>
    </submittedName>
</protein>
<gene>
    <name evidence="1" type="ORF">SAMN05444279_1652</name>
</gene>
<evidence type="ECO:0000313" key="1">
    <source>
        <dbReference type="EMBL" id="SHF48128.1"/>
    </source>
</evidence>
<dbReference type="EMBL" id="FQVK01000065">
    <property type="protein sequence ID" value="SHF48128.1"/>
    <property type="molecule type" value="Genomic_DNA"/>
</dbReference>
<dbReference type="Proteomes" id="UP000325134">
    <property type="component" value="Unassembled WGS sequence"/>
</dbReference>
<dbReference type="AlphaFoldDB" id="A0A1M5C057"/>
<evidence type="ECO:0000313" key="2">
    <source>
        <dbReference type="Proteomes" id="UP000325134"/>
    </source>
</evidence>
<dbReference type="OrthoDB" id="7851935at2"/>
<name>A0A1M5C057_9RHOB</name>
<keyword evidence="2" id="KW-1185">Reference proteome</keyword>
<organism evidence="1 2">
    <name type="scientific">Ruegeria intermedia</name>
    <dbReference type="NCBI Taxonomy" id="996115"/>
    <lineage>
        <taxon>Bacteria</taxon>
        <taxon>Pseudomonadati</taxon>
        <taxon>Pseudomonadota</taxon>
        <taxon>Alphaproteobacteria</taxon>
        <taxon>Rhodobacterales</taxon>
        <taxon>Roseobacteraceae</taxon>
        <taxon>Ruegeria</taxon>
    </lineage>
</organism>
<dbReference type="RefSeq" id="WP_149777558.1">
    <property type="nucleotide sequence ID" value="NZ_FQVK01000065.1"/>
</dbReference>